<keyword evidence="2" id="KW-1185">Reference proteome</keyword>
<organism evidence="1 2">
    <name type="scientific">Thermomonospora echinospora</name>
    <dbReference type="NCBI Taxonomy" id="1992"/>
    <lineage>
        <taxon>Bacteria</taxon>
        <taxon>Bacillati</taxon>
        <taxon>Actinomycetota</taxon>
        <taxon>Actinomycetes</taxon>
        <taxon>Streptosporangiales</taxon>
        <taxon>Thermomonosporaceae</taxon>
        <taxon>Thermomonospora</taxon>
    </lineage>
</organism>
<dbReference type="AlphaFoldDB" id="A0A1H6BZX1"/>
<proteinExistence type="predicted"/>
<reference evidence="2" key="1">
    <citation type="submission" date="2016-10" db="EMBL/GenBank/DDBJ databases">
        <authorList>
            <person name="Varghese N."/>
            <person name="Submissions S."/>
        </authorList>
    </citation>
    <scope>NUCLEOTIDE SEQUENCE [LARGE SCALE GENOMIC DNA]</scope>
    <source>
        <strain evidence="2">DSM 43163</strain>
    </source>
</reference>
<evidence type="ECO:0000313" key="2">
    <source>
        <dbReference type="Proteomes" id="UP000236723"/>
    </source>
</evidence>
<accession>A0A1H6BZX1</accession>
<gene>
    <name evidence="1" type="ORF">SAMN04489712_108175</name>
</gene>
<name>A0A1H6BZX1_9ACTN</name>
<protein>
    <submittedName>
        <fullName evidence="1">Uncharacterized conserved protein, DUF2267 family</fullName>
    </submittedName>
</protein>
<sequence length="139" mass="15256">MRGAVDMQHDAFIGLVQNRARLSSRGEAERACRATLETLGERLPEGLTDKLAAQLPHEIGEHLRRTEVYGGTGTGERFGRHDFVERIAARAGVDERKAAYLARSVLEVVHEATQGKIIEKVEESLPPDIRELVTAGSKG</sequence>
<evidence type="ECO:0000313" key="1">
    <source>
        <dbReference type="EMBL" id="SEG66240.1"/>
    </source>
</evidence>
<dbReference type="Proteomes" id="UP000236723">
    <property type="component" value="Unassembled WGS sequence"/>
</dbReference>
<dbReference type="InterPro" id="IPR038282">
    <property type="entry name" value="DUF2267_sf"/>
</dbReference>
<dbReference type="InterPro" id="IPR018727">
    <property type="entry name" value="DUF2267"/>
</dbReference>
<dbReference type="EMBL" id="FNVO01000008">
    <property type="protein sequence ID" value="SEG66240.1"/>
    <property type="molecule type" value="Genomic_DNA"/>
</dbReference>
<dbReference type="Pfam" id="PF10025">
    <property type="entry name" value="DUF2267"/>
    <property type="match status" value="1"/>
</dbReference>
<dbReference type="Gene3D" id="1.10.490.110">
    <property type="entry name" value="Uncharacterized conserved protein DUF2267"/>
    <property type="match status" value="1"/>
</dbReference>